<dbReference type="RefSeq" id="WP_387417313.1">
    <property type="nucleotide sequence ID" value="NZ_JBIASD010000040.1"/>
</dbReference>
<dbReference type="Proteomes" id="UP001602013">
    <property type="component" value="Unassembled WGS sequence"/>
</dbReference>
<proteinExistence type="predicted"/>
<organism evidence="1 2">
    <name type="scientific">Microtetraspora malaysiensis</name>
    <dbReference type="NCBI Taxonomy" id="161358"/>
    <lineage>
        <taxon>Bacteria</taxon>
        <taxon>Bacillati</taxon>
        <taxon>Actinomycetota</taxon>
        <taxon>Actinomycetes</taxon>
        <taxon>Streptosporangiales</taxon>
        <taxon>Streptosporangiaceae</taxon>
        <taxon>Microtetraspora</taxon>
    </lineage>
</organism>
<sequence length="80" mass="9061">MTYALDERGVDPRWITPVVDAVDAHLREFRQAFDDHTSWGPAKQIAAALTVRGIDLTDRRAVDDAIRALNAERLARRLHP</sequence>
<accession>A0ABW6T1H5</accession>
<protein>
    <submittedName>
        <fullName evidence="1">Uncharacterized protein</fullName>
    </submittedName>
</protein>
<evidence type="ECO:0000313" key="2">
    <source>
        <dbReference type="Proteomes" id="UP001602013"/>
    </source>
</evidence>
<name>A0ABW6T1H5_9ACTN</name>
<dbReference type="EMBL" id="JBIASD010000040">
    <property type="protein sequence ID" value="MFF3671119.1"/>
    <property type="molecule type" value="Genomic_DNA"/>
</dbReference>
<comment type="caution">
    <text evidence="1">The sequence shown here is derived from an EMBL/GenBank/DDBJ whole genome shotgun (WGS) entry which is preliminary data.</text>
</comment>
<keyword evidence="2" id="KW-1185">Reference proteome</keyword>
<gene>
    <name evidence="1" type="ORF">ACFYXI_36590</name>
</gene>
<reference evidence="1 2" key="1">
    <citation type="submission" date="2024-10" db="EMBL/GenBank/DDBJ databases">
        <title>The Natural Products Discovery Center: Release of the First 8490 Sequenced Strains for Exploring Actinobacteria Biosynthetic Diversity.</title>
        <authorList>
            <person name="Kalkreuter E."/>
            <person name="Kautsar S.A."/>
            <person name="Yang D."/>
            <person name="Bader C.D."/>
            <person name="Teijaro C.N."/>
            <person name="Fluegel L."/>
            <person name="Davis C.M."/>
            <person name="Simpson J.R."/>
            <person name="Lauterbach L."/>
            <person name="Steele A.D."/>
            <person name="Gui C."/>
            <person name="Meng S."/>
            <person name="Li G."/>
            <person name="Viehrig K."/>
            <person name="Ye F."/>
            <person name="Su P."/>
            <person name="Kiefer A.F."/>
            <person name="Nichols A."/>
            <person name="Cepeda A.J."/>
            <person name="Yan W."/>
            <person name="Fan B."/>
            <person name="Jiang Y."/>
            <person name="Adhikari A."/>
            <person name="Zheng C.-J."/>
            <person name="Schuster L."/>
            <person name="Cowan T.M."/>
            <person name="Smanski M.J."/>
            <person name="Chevrette M.G."/>
            <person name="De Carvalho L.P.S."/>
            <person name="Shen B."/>
        </authorList>
    </citation>
    <scope>NUCLEOTIDE SEQUENCE [LARGE SCALE GENOMIC DNA]</scope>
    <source>
        <strain evidence="1 2">NPDC002173</strain>
    </source>
</reference>
<evidence type="ECO:0000313" key="1">
    <source>
        <dbReference type="EMBL" id="MFF3671119.1"/>
    </source>
</evidence>